<protein>
    <recommendedName>
        <fullName evidence="3">PIN domain-containing protein</fullName>
    </recommendedName>
</protein>
<evidence type="ECO:0000313" key="1">
    <source>
        <dbReference type="EMBL" id="ADB58877.1"/>
    </source>
</evidence>
<dbReference type="PaxDb" id="572546-Arcpr_1834"/>
<dbReference type="GeneID" id="8740530"/>
<name>D2RFI3_ARCPA</name>
<gene>
    <name evidence="1" type="ordered locus">Arcpr_1834</name>
</gene>
<dbReference type="HOGENOM" id="CLU_2475823_0_0_2"/>
<reference evidence="1 2" key="1">
    <citation type="journal article" date="2010" name="Stand. Genomic Sci.">
        <title>Complete genome sequence of Archaeoglobus profundus type strain (AV18).</title>
        <authorList>
            <person name="von Jan M."/>
            <person name="Lapidus A."/>
            <person name="Del Rio T.G."/>
            <person name="Copeland A."/>
            <person name="Tice H."/>
            <person name="Cheng J.F."/>
            <person name="Lucas S."/>
            <person name="Chen F."/>
            <person name="Nolan M."/>
            <person name="Goodwin L."/>
            <person name="Han C."/>
            <person name="Pitluck S."/>
            <person name="Liolios K."/>
            <person name="Ivanova N."/>
            <person name="Mavromatis K."/>
            <person name="Ovchinnikova G."/>
            <person name="Chertkov O."/>
            <person name="Pati A."/>
            <person name="Chen A."/>
            <person name="Palaniappan K."/>
            <person name="Land M."/>
            <person name="Hauser L."/>
            <person name="Chang Y.J."/>
            <person name="Jeffries C.D."/>
            <person name="Saunders E."/>
            <person name="Brettin T."/>
            <person name="Detter J.C."/>
            <person name="Chain P."/>
            <person name="Eichinger K."/>
            <person name="Huber H."/>
            <person name="Spring S."/>
            <person name="Rohde M."/>
            <person name="Goker M."/>
            <person name="Wirth R."/>
            <person name="Woyke T."/>
            <person name="Bristow J."/>
            <person name="Eisen J.A."/>
            <person name="Markowitz V."/>
            <person name="Hugenholtz P."/>
            <person name="Kyrpides N.C."/>
            <person name="Klenk H.P."/>
        </authorList>
    </citation>
    <scope>NUCLEOTIDE SEQUENCE [LARGE SCALE GENOMIC DNA]</scope>
    <source>
        <strain evidence="2">DSM 5631 / JCM 9629 / NBRC 100127 / Av18</strain>
    </source>
</reference>
<keyword evidence="2" id="KW-1185">Reference proteome</keyword>
<dbReference type="Proteomes" id="UP000001901">
    <property type="component" value="Chromosome"/>
</dbReference>
<organism evidence="1 2">
    <name type="scientific">Archaeoglobus profundus (strain DSM 5631 / JCM 9629 / NBRC 100127 / Av18)</name>
    <dbReference type="NCBI Taxonomy" id="572546"/>
    <lineage>
        <taxon>Archaea</taxon>
        <taxon>Methanobacteriati</taxon>
        <taxon>Methanobacteriota</taxon>
        <taxon>Archaeoglobi</taxon>
        <taxon>Archaeoglobales</taxon>
        <taxon>Archaeoglobaceae</taxon>
        <taxon>Archaeoglobus</taxon>
    </lineage>
</organism>
<evidence type="ECO:0000313" key="2">
    <source>
        <dbReference type="Proteomes" id="UP000001901"/>
    </source>
</evidence>
<evidence type="ECO:0008006" key="3">
    <source>
        <dbReference type="Google" id="ProtNLM"/>
    </source>
</evidence>
<accession>D2RFI3</accession>
<dbReference type="EMBL" id="CP001857">
    <property type="protein sequence ID" value="ADB58877.1"/>
    <property type="molecule type" value="Genomic_DNA"/>
</dbReference>
<dbReference type="KEGG" id="apo:Arcpr_1834"/>
<dbReference type="RefSeq" id="WP_012941212.1">
    <property type="nucleotide sequence ID" value="NC_013741.1"/>
</dbReference>
<proteinExistence type="predicted"/>
<dbReference type="STRING" id="572546.Arcpr_1834"/>
<sequence length="87" mass="10182">MLEKFNKGLSILRSDRRVRIHGFNDRHDRALNSMLNLIDDLNIIDLIIVSQAKDVGILLTEDRAIHKHKDEIDLNVLNWKSFVKSFE</sequence>
<dbReference type="AlphaFoldDB" id="D2RFI3"/>